<dbReference type="NCBIfam" id="NF009466">
    <property type="entry name" value="PRK12826.1-2"/>
    <property type="match status" value="1"/>
</dbReference>
<evidence type="ECO:0000259" key="2">
    <source>
        <dbReference type="SMART" id="SM00822"/>
    </source>
</evidence>
<dbReference type="Proteomes" id="UP000701702">
    <property type="component" value="Unassembled WGS sequence"/>
</dbReference>
<dbReference type="InterPro" id="IPR036291">
    <property type="entry name" value="NAD(P)-bd_dom_sf"/>
</dbReference>
<dbReference type="SUPFAM" id="SSF51735">
    <property type="entry name" value="NAD(P)-binding Rossmann-fold domains"/>
    <property type="match status" value="1"/>
</dbReference>
<gene>
    <name evidence="3" type="primary">cpnA_1</name>
    <name evidence="3" type="ORF">LMG23994_05126</name>
</gene>
<comment type="similarity">
    <text evidence="1">Belongs to the short-chain dehydrogenases/reductases (SDR) family.</text>
</comment>
<protein>
    <submittedName>
        <fullName evidence="3">Cyclopentanol dehydrogenase</fullName>
        <ecNumber evidence="3">1.1.1.163</ecNumber>
    </submittedName>
</protein>
<accession>A0ABN7ZEG2</accession>
<dbReference type="Pfam" id="PF13561">
    <property type="entry name" value="adh_short_C2"/>
    <property type="match status" value="1"/>
</dbReference>
<sequence length="267" mass="28271">MSSIESGRLAGKVALITGGASGLGLATAKRMLRDGASVAIADVNEAVLHNALEELQVPQQRARAYKLDVRDAKNIEEVVAQVEKDFGKTDILVNSAGVSYQGSVLDNPIDAWERVIAINLTGTYLCTQAVARRMAERKSGRIVMLASISGQQVWSGRVAYSSSKGGVLALAKSCAIDLAPFGITVNSVSPGPIETPQTEKLHNKLIRDTIVNATPMARYGRPDEVADVIAFLASDDARFVTGHDLVVDGGLTSAAILYDLSKNPQPA</sequence>
<organism evidence="3 4">
    <name type="scientific">Cupriavidus pinatubonensis</name>
    <dbReference type="NCBI Taxonomy" id="248026"/>
    <lineage>
        <taxon>Bacteria</taxon>
        <taxon>Pseudomonadati</taxon>
        <taxon>Pseudomonadota</taxon>
        <taxon>Betaproteobacteria</taxon>
        <taxon>Burkholderiales</taxon>
        <taxon>Burkholderiaceae</taxon>
        <taxon>Cupriavidus</taxon>
    </lineage>
</organism>
<reference evidence="3 4" key="1">
    <citation type="submission" date="2021-08" db="EMBL/GenBank/DDBJ databases">
        <authorList>
            <person name="Peeters C."/>
        </authorList>
    </citation>
    <scope>NUCLEOTIDE SEQUENCE [LARGE SCALE GENOMIC DNA]</scope>
    <source>
        <strain evidence="3 4">LMG 23994</strain>
    </source>
</reference>
<proteinExistence type="inferred from homology"/>
<dbReference type="InterPro" id="IPR057326">
    <property type="entry name" value="KR_dom"/>
</dbReference>
<dbReference type="NCBIfam" id="NF005559">
    <property type="entry name" value="PRK07231.1"/>
    <property type="match status" value="1"/>
</dbReference>
<evidence type="ECO:0000313" key="4">
    <source>
        <dbReference type="Proteomes" id="UP000701702"/>
    </source>
</evidence>
<name>A0ABN7ZEG2_9BURK</name>
<dbReference type="GO" id="GO:0055041">
    <property type="term" value="F:cyclopentanol dehydrogenase activity"/>
    <property type="evidence" value="ECO:0007669"/>
    <property type="project" value="UniProtKB-EC"/>
</dbReference>
<dbReference type="PRINTS" id="PR00080">
    <property type="entry name" value="SDRFAMILY"/>
</dbReference>
<dbReference type="Gene3D" id="3.40.50.720">
    <property type="entry name" value="NAD(P)-binding Rossmann-like Domain"/>
    <property type="match status" value="1"/>
</dbReference>
<feature type="domain" description="Ketoreductase" evidence="2">
    <location>
        <begin position="12"/>
        <end position="191"/>
    </location>
</feature>
<evidence type="ECO:0000313" key="3">
    <source>
        <dbReference type="EMBL" id="CAG9183360.1"/>
    </source>
</evidence>
<comment type="caution">
    <text evidence="3">The sequence shown here is derived from an EMBL/GenBank/DDBJ whole genome shotgun (WGS) entry which is preliminary data.</text>
</comment>
<evidence type="ECO:0000256" key="1">
    <source>
        <dbReference type="ARBA" id="ARBA00006484"/>
    </source>
</evidence>
<dbReference type="RefSeq" id="WP_224007566.1">
    <property type="nucleotide sequence ID" value="NZ_CAJZAF010000034.1"/>
</dbReference>
<keyword evidence="4" id="KW-1185">Reference proteome</keyword>
<dbReference type="SMART" id="SM00822">
    <property type="entry name" value="PKS_KR"/>
    <property type="match status" value="1"/>
</dbReference>
<dbReference type="EC" id="1.1.1.163" evidence="3"/>
<dbReference type="EMBL" id="CAJZAF010000034">
    <property type="protein sequence ID" value="CAG9183360.1"/>
    <property type="molecule type" value="Genomic_DNA"/>
</dbReference>
<dbReference type="InterPro" id="IPR002347">
    <property type="entry name" value="SDR_fam"/>
</dbReference>
<keyword evidence="3" id="KW-0560">Oxidoreductase</keyword>
<dbReference type="PRINTS" id="PR00081">
    <property type="entry name" value="GDHRDH"/>
</dbReference>
<dbReference type="PANTHER" id="PTHR42760">
    <property type="entry name" value="SHORT-CHAIN DEHYDROGENASES/REDUCTASES FAMILY MEMBER"/>
    <property type="match status" value="1"/>
</dbReference>